<comment type="similarity">
    <text evidence="4 12">Belongs to the lyase 1 family. Adenylosuccinate lyase subfamily.</text>
</comment>
<evidence type="ECO:0000256" key="8">
    <source>
        <dbReference type="ARBA" id="ARBA00022755"/>
    </source>
</evidence>
<dbReference type="GO" id="GO:0070626">
    <property type="term" value="F:(S)-2-(5-amino-1-(5-phospho-D-ribosyl)imidazole-4-carboxamido) succinate lyase (fumarate-forming) activity"/>
    <property type="evidence" value="ECO:0007669"/>
    <property type="project" value="TreeGrafter"/>
</dbReference>
<dbReference type="PANTHER" id="PTHR43172:SF1">
    <property type="entry name" value="ADENYLOSUCCINATE LYASE"/>
    <property type="match status" value="1"/>
</dbReference>
<dbReference type="InParanoid" id="A0A0D2A4G8"/>
<dbReference type="Gene3D" id="1.20.200.10">
    <property type="entry name" value="Fumarase/aspartase (Central domain)"/>
    <property type="match status" value="1"/>
</dbReference>
<comment type="pathway">
    <text evidence="2 12">Purine metabolism; IMP biosynthesis via de novo pathway; 5-amino-1-(5-phospho-D-ribosyl)imidazole-4-carboxamide from 5-amino-1-(5-phospho-D-ribosyl)imidazole-4-carboxylate: step 2/2.</text>
</comment>
<proteinExistence type="inferred from homology"/>
<dbReference type="SMART" id="SM00998">
    <property type="entry name" value="ADSL_C"/>
    <property type="match status" value="1"/>
</dbReference>
<evidence type="ECO:0000313" key="14">
    <source>
        <dbReference type="EMBL" id="KIW01683.1"/>
    </source>
</evidence>
<dbReference type="FunFam" id="1.10.275.60:FF:000001">
    <property type="entry name" value="Adenylosuccinate lyase"/>
    <property type="match status" value="1"/>
</dbReference>
<dbReference type="PANTHER" id="PTHR43172">
    <property type="entry name" value="ADENYLOSUCCINATE LYASE"/>
    <property type="match status" value="1"/>
</dbReference>
<evidence type="ECO:0000259" key="13">
    <source>
        <dbReference type="SMART" id="SM00998"/>
    </source>
</evidence>
<dbReference type="InterPro" id="IPR019468">
    <property type="entry name" value="AdenyloSucc_lyase_C"/>
</dbReference>
<dbReference type="InterPro" id="IPR000362">
    <property type="entry name" value="Fumarate_lyase_fam"/>
</dbReference>
<dbReference type="UniPathway" id="UPA00074">
    <property type="reaction ID" value="UER00132"/>
</dbReference>
<comment type="subunit">
    <text evidence="5">Homotetramer. Residues from neighboring subunits contribute catalytic and substrate-binding residues to each active site.</text>
</comment>
<evidence type="ECO:0000256" key="7">
    <source>
        <dbReference type="ARBA" id="ARBA00017058"/>
    </source>
</evidence>
<dbReference type="GO" id="GO:0004018">
    <property type="term" value="F:N6-(1,2-dicarboxyethyl)AMP AMP-lyase (fumarate-forming) activity"/>
    <property type="evidence" value="ECO:0007669"/>
    <property type="project" value="InterPro"/>
</dbReference>
<evidence type="ECO:0000256" key="3">
    <source>
        <dbReference type="ARBA" id="ARBA00004734"/>
    </source>
</evidence>
<evidence type="ECO:0000256" key="2">
    <source>
        <dbReference type="ARBA" id="ARBA00004706"/>
    </source>
</evidence>
<evidence type="ECO:0000256" key="10">
    <source>
        <dbReference type="ARBA" id="ARBA00030717"/>
    </source>
</evidence>
<dbReference type="STRING" id="253628.A0A0D2A4G8"/>
<accession>A0A0D2A4G8</accession>
<protein>
    <recommendedName>
        <fullName evidence="7 12">Adenylosuccinate lyase</fullName>
        <shortName evidence="12">ASL</shortName>
        <ecNumber evidence="6 12">4.3.2.2</ecNumber>
    </recommendedName>
    <alternativeName>
        <fullName evidence="10 12">Adenylosuccinase</fullName>
    </alternativeName>
</protein>
<dbReference type="CDD" id="cd03302">
    <property type="entry name" value="Adenylsuccinate_lyase_2"/>
    <property type="match status" value="1"/>
</dbReference>
<dbReference type="VEuPathDB" id="FungiDB:PV09_06864"/>
<sequence length="482" mass="54271">MSANDTFQTPLNSRYASPEMKALWSPRTRFSTWRKLWLWLAQSEKELGLPGITDEAIKQLEEHVTIQDDEFAGIAEEEKKRRHDVMAHVWGYGQVAPDAAGIIHWGATSCYVTDNGDLLLLRQGLDILLPKLATAISKLSHFADKYKDLPCLGYTHAQPAQLVTVGKRACLWLQDLLMDLRNLERARDDLRFRGVKGTTGTQASFLQIFDGDHEKVERLDELVTEKAGFKSAYIISSQTYPRKVDLDVLGALGGLGATSERIGVDIRLLAHGKELEEPFEKDQIGSSAMAYKRNPMRSERLCSLGRYLQNEPKNANDTYRAQWFERTLDDSANRRLSIPQSFLCADACLILMNNIFSGLVVYPAIIQKHINEELPFMATENIIMACVAAGLSRQDAHEEIRVLSHEAAAEVKQHGRANDLIDRIKRTKFFEPVVGRLDELLDAKTFIGRAPQQVTKFLKTEVEPALEKYKDKIGTDAAELSV</sequence>
<dbReference type="SUPFAM" id="SSF48557">
    <property type="entry name" value="L-aspartase-like"/>
    <property type="match status" value="1"/>
</dbReference>
<gene>
    <name evidence="14" type="ORF">PV09_06864</name>
</gene>
<dbReference type="PROSITE" id="PS00163">
    <property type="entry name" value="FUMARATE_LYASES"/>
    <property type="match status" value="1"/>
</dbReference>
<dbReference type="GeneID" id="27314837"/>
<feature type="domain" description="Adenylosuccinate lyase C-terminal" evidence="13">
    <location>
        <begin position="374"/>
        <end position="458"/>
    </location>
</feature>
<keyword evidence="9 12" id="KW-0456">Lyase</keyword>
<dbReference type="InterPro" id="IPR008948">
    <property type="entry name" value="L-Aspartase-like"/>
</dbReference>
<evidence type="ECO:0000256" key="11">
    <source>
        <dbReference type="ARBA" id="ARBA00047513"/>
    </source>
</evidence>
<dbReference type="GO" id="GO:0005829">
    <property type="term" value="C:cytosol"/>
    <property type="evidence" value="ECO:0007669"/>
    <property type="project" value="TreeGrafter"/>
</dbReference>
<dbReference type="FunCoup" id="A0A0D2A4G8">
    <property type="interactions" value="699"/>
</dbReference>
<evidence type="ECO:0000313" key="15">
    <source>
        <dbReference type="Proteomes" id="UP000053259"/>
    </source>
</evidence>
<dbReference type="GO" id="GO:0006189">
    <property type="term" value="P:'de novo' IMP biosynthetic process"/>
    <property type="evidence" value="ECO:0007669"/>
    <property type="project" value="UniProtKB-UniPathway"/>
</dbReference>
<dbReference type="Proteomes" id="UP000053259">
    <property type="component" value="Unassembled WGS sequence"/>
</dbReference>
<dbReference type="InterPro" id="IPR020557">
    <property type="entry name" value="Fumarate_lyase_CS"/>
</dbReference>
<dbReference type="Gene3D" id="1.10.275.60">
    <property type="match status" value="1"/>
</dbReference>
<dbReference type="RefSeq" id="XP_016211552.1">
    <property type="nucleotide sequence ID" value="XM_016360566.1"/>
</dbReference>
<dbReference type="EMBL" id="KN847553">
    <property type="protein sequence ID" value="KIW01683.1"/>
    <property type="molecule type" value="Genomic_DNA"/>
</dbReference>
<evidence type="ECO:0000256" key="5">
    <source>
        <dbReference type="ARBA" id="ARBA00011668"/>
    </source>
</evidence>
<dbReference type="Gene3D" id="1.10.40.30">
    <property type="entry name" value="Fumarase/aspartase (C-terminal domain)"/>
    <property type="match status" value="1"/>
</dbReference>
<dbReference type="InterPro" id="IPR004769">
    <property type="entry name" value="Pur_lyase"/>
</dbReference>
<evidence type="ECO:0000256" key="4">
    <source>
        <dbReference type="ARBA" id="ARBA00008273"/>
    </source>
</evidence>
<comment type="catalytic activity">
    <reaction evidence="1 12">
        <text>(2S)-2-[5-amino-1-(5-phospho-beta-D-ribosyl)imidazole-4-carboxamido]succinate = 5-amino-1-(5-phospho-beta-D-ribosyl)imidazole-4-carboxamide + fumarate</text>
        <dbReference type="Rhea" id="RHEA:23920"/>
        <dbReference type="ChEBI" id="CHEBI:29806"/>
        <dbReference type="ChEBI" id="CHEBI:58443"/>
        <dbReference type="ChEBI" id="CHEBI:58475"/>
        <dbReference type="EC" id="4.3.2.2"/>
    </reaction>
</comment>
<dbReference type="NCBIfam" id="TIGR00928">
    <property type="entry name" value="purB"/>
    <property type="match status" value="1"/>
</dbReference>
<evidence type="ECO:0000256" key="9">
    <source>
        <dbReference type="ARBA" id="ARBA00023239"/>
    </source>
</evidence>
<evidence type="ECO:0000256" key="12">
    <source>
        <dbReference type="RuleBase" id="RU361172"/>
    </source>
</evidence>
<comment type="pathway">
    <text evidence="3 12">Purine metabolism; AMP biosynthesis via de novo pathway; AMP from IMP: step 2/2.</text>
</comment>
<organism evidence="14 15">
    <name type="scientific">Verruconis gallopava</name>
    <dbReference type="NCBI Taxonomy" id="253628"/>
    <lineage>
        <taxon>Eukaryota</taxon>
        <taxon>Fungi</taxon>
        <taxon>Dikarya</taxon>
        <taxon>Ascomycota</taxon>
        <taxon>Pezizomycotina</taxon>
        <taxon>Dothideomycetes</taxon>
        <taxon>Pleosporomycetidae</taxon>
        <taxon>Venturiales</taxon>
        <taxon>Sympoventuriaceae</taxon>
        <taxon>Verruconis</taxon>
    </lineage>
</organism>
<dbReference type="UniPathway" id="UPA00075">
    <property type="reaction ID" value="UER00336"/>
</dbReference>
<dbReference type="InterPro" id="IPR022761">
    <property type="entry name" value="Fumarate_lyase_N"/>
</dbReference>
<dbReference type="PRINTS" id="PR00149">
    <property type="entry name" value="FUMRATELYASE"/>
</dbReference>
<evidence type="ECO:0000256" key="6">
    <source>
        <dbReference type="ARBA" id="ARBA00012339"/>
    </source>
</evidence>
<reference evidence="14 15" key="1">
    <citation type="submission" date="2015-01" db="EMBL/GenBank/DDBJ databases">
        <title>The Genome Sequence of Ochroconis gallopava CBS43764.</title>
        <authorList>
            <consortium name="The Broad Institute Genomics Platform"/>
            <person name="Cuomo C."/>
            <person name="de Hoog S."/>
            <person name="Gorbushina A."/>
            <person name="Stielow B."/>
            <person name="Teixiera M."/>
            <person name="Abouelleil A."/>
            <person name="Chapman S.B."/>
            <person name="Priest M."/>
            <person name="Young S.K."/>
            <person name="Wortman J."/>
            <person name="Nusbaum C."/>
            <person name="Birren B."/>
        </authorList>
    </citation>
    <scope>NUCLEOTIDE SEQUENCE [LARGE SCALE GENOMIC DNA]</scope>
    <source>
        <strain evidence="14 15">CBS 43764</strain>
    </source>
</reference>
<name>A0A0D2A4G8_9PEZI</name>
<evidence type="ECO:0000256" key="1">
    <source>
        <dbReference type="ARBA" id="ARBA00000598"/>
    </source>
</evidence>
<dbReference type="GO" id="GO:0044208">
    <property type="term" value="P:'de novo' AMP biosynthetic process"/>
    <property type="evidence" value="ECO:0007669"/>
    <property type="project" value="UniProtKB-UniPathway"/>
</dbReference>
<comment type="catalytic activity">
    <reaction evidence="11 12">
        <text>N(6)-(1,2-dicarboxyethyl)-AMP = fumarate + AMP</text>
        <dbReference type="Rhea" id="RHEA:16853"/>
        <dbReference type="ChEBI" id="CHEBI:29806"/>
        <dbReference type="ChEBI" id="CHEBI:57567"/>
        <dbReference type="ChEBI" id="CHEBI:456215"/>
        <dbReference type="EC" id="4.3.2.2"/>
    </reaction>
</comment>
<dbReference type="Pfam" id="PF00206">
    <property type="entry name" value="Lyase_1"/>
    <property type="match status" value="1"/>
</dbReference>
<dbReference type="HOGENOM" id="CLU_030949_1_1_1"/>
<keyword evidence="8 12" id="KW-0658">Purine biosynthesis</keyword>
<keyword evidence="15" id="KW-1185">Reference proteome</keyword>
<dbReference type="OrthoDB" id="406045at2759"/>
<dbReference type="AlphaFoldDB" id="A0A0D2A4G8"/>
<dbReference type="Pfam" id="PF10397">
    <property type="entry name" value="ADSL_C"/>
    <property type="match status" value="1"/>
</dbReference>
<dbReference type="FunFam" id="1.10.40.30:FF:000005">
    <property type="entry name" value="Adenylosuccinate lyase"/>
    <property type="match status" value="1"/>
</dbReference>
<dbReference type="EC" id="4.3.2.2" evidence="6 12"/>